<dbReference type="PANTHER" id="PTHR12549">
    <property type="entry name" value="JMJC DOMAIN-CONTAINING HISTONE DEMETHYLATION PROTEIN"/>
    <property type="match status" value="1"/>
</dbReference>
<keyword evidence="7" id="KW-1185">Reference proteome</keyword>
<evidence type="ECO:0000313" key="7">
    <source>
        <dbReference type="Proteomes" id="UP001234989"/>
    </source>
</evidence>
<proteinExistence type="inferred from homology"/>
<dbReference type="PANTHER" id="PTHR12549:SF42">
    <property type="entry name" value="LYSINE-SPECIFIC DEMETHYLASE JMJ28"/>
    <property type="match status" value="1"/>
</dbReference>
<organism evidence="6 7">
    <name type="scientific">Solanum verrucosum</name>
    <dbReference type="NCBI Taxonomy" id="315347"/>
    <lineage>
        <taxon>Eukaryota</taxon>
        <taxon>Viridiplantae</taxon>
        <taxon>Streptophyta</taxon>
        <taxon>Embryophyta</taxon>
        <taxon>Tracheophyta</taxon>
        <taxon>Spermatophyta</taxon>
        <taxon>Magnoliopsida</taxon>
        <taxon>eudicotyledons</taxon>
        <taxon>Gunneridae</taxon>
        <taxon>Pentapetalae</taxon>
        <taxon>asterids</taxon>
        <taxon>lamiids</taxon>
        <taxon>Solanales</taxon>
        <taxon>Solanaceae</taxon>
        <taxon>Solanoideae</taxon>
        <taxon>Solaneae</taxon>
        <taxon>Solanum</taxon>
    </lineage>
</organism>
<feature type="compositionally biased region" description="Polar residues" evidence="5">
    <location>
        <begin position="165"/>
        <end position="177"/>
    </location>
</feature>
<evidence type="ECO:0000256" key="4">
    <source>
        <dbReference type="ARBA" id="ARBA00023242"/>
    </source>
</evidence>
<comment type="similarity">
    <text evidence="2">Belongs to the JARID1 histone demethylase family.</text>
</comment>
<evidence type="ECO:0000256" key="2">
    <source>
        <dbReference type="ARBA" id="ARBA00006801"/>
    </source>
</evidence>
<evidence type="ECO:0000256" key="1">
    <source>
        <dbReference type="ARBA" id="ARBA00004123"/>
    </source>
</evidence>
<reference evidence="6" key="1">
    <citation type="submission" date="2023-08" db="EMBL/GenBank/DDBJ databases">
        <title>A de novo genome assembly of Solanum verrucosum Schlechtendal, a Mexican diploid species geographically isolated from the other diploid A-genome species in potato relatives.</title>
        <authorList>
            <person name="Hosaka K."/>
        </authorList>
    </citation>
    <scope>NUCLEOTIDE SEQUENCE</scope>
    <source>
        <tissue evidence="6">Young leaves</tissue>
    </source>
</reference>
<feature type="region of interest" description="Disordered" evidence="5">
    <location>
        <begin position="151"/>
        <end position="183"/>
    </location>
</feature>
<keyword evidence="4" id="KW-0539">Nucleus</keyword>
<dbReference type="AlphaFoldDB" id="A0AAF0TA15"/>
<comment type="subcellular location">
    <subcellularLocation>
        <location evidence="1">Nucleus</location>
    </subcellularLocation>
</comment>
<sequence>MAMELRQSGFRGSGAKQVPQNVTVGAFRQHFGLDHIDSYDVHAETPVMVHLAFSAMSCINVVLHFISPENVAECINVTDEIRLLPEHHKARPRGKMLENIPGVTTEKIDLEPLSKDEKEVNQIHQCLDEIAPTTRNIPGVTPKEVELEPLGEDEWDANKMHQCAYETNPTKKTSWSHSGKGRA</sequence>
<dbReference type="Proteomes" id="UP001234989">
    <property type="component" value="Chromosome 1"/>
</dbReference>
<name>A0AAF0TA15_SOLVR</name>
<dbReference type="GO" id="GO:0000785">
    <property type="term" value="C:chromatin"/>
    <property type="evidence" value="ECO:0007669"/>
    <property type="project" value="TreeGrafter"/>
</dbReference>
<dbReference type="EMBL" id="CP133612">
    <property type="protein sequence ID" value="WMV10464.1"/>
    <property type="molecule type" value="Genomic_DNA"/>
</dbReference>
<gene>
    <name evidence="6" type="ORF">MTR67_003849</name>
</gene>
<dbReference type="GO" id="GO:0003712">
    <property type="term" value="F:transcription coregulator activity"/>
    <property type="evidence" value="ECO:0007669"/>
    <property type="project" value="TreeGrafter"/>
</dbReference>
<dbReference type="InterPro" id="IPR045109">
    <property type="entry name" value="LSDs-like"/>
</dbReference>
<evidence type="ECO:0000313" key="6">
    <source>
        <dbReference type="EMBL" id="WMV10464.1"/>
    </source>
</evidence>
<protein>
    <submittedName>
        <fullName evidence="6">Uncharacterized protein</fullName>
    </submittedName>
</protein>
<dbReference type="GO" id="GO:0000118">
    <property type="term" value="C:histone deacetylase complex"/>
    <property type="evidence" value="ECO:0007669"/>
    <property type="project" value="TreeGrafter"/>
</dbReference>
<evidence type="ECO:0000256" key="3">
    <source>
        <dbReference type="ARBA" id="ARBA00022723"/>
    </source>
</evidence>
<evidence type="ECO:0000256" key="5">
    <source>
        <dbReference type="SAM" id="MobiDB-lite"/>
    </source>
</evidence>
<dbReference type="GO" id="GO:0032454">
    <property type="term" value="F:histone H3K9 demethylase activity"/>
    <property type="evidence" value="ECO:0007669"/>
    <property type="project" value="InterPro"/>
</dbReference>
<accession>A0AAF0TA15</accession>
<dbReference type="GO" id="GO:0046872">
    <property type="term" value="F:metal ion binding"/>
    <property type="evidence" value="ECO:0007669"/>
    <property type="project" value="UniProtKB-KW"/>
</dbReference>
<dbReference type="GO" id="GO:0031490">
    <property type="term" value="F:chromatin DNA binding"/>
    <property type="evidence" value="ECO:0007669"/>
    <property type="project" value="TreeGrafter"/>
</dbReference>
<dbReference type="GO" id="GO:0006357">
    <property type="term" value="P:regulation of transcription by RNA polymerase II"/>
    <property type="evidence" value="ECO:0007669"/>
    <property type="project" value="TreeGrafter"/>
</dbReference>
<dbReference type="Gene3D" id="2.60.120.650">
    <property type="entry name" value="Cupin"/>
    <property type="match status" value="1"/>
</dbReference>
<keyword evidence="3" id="KW-0479">Metal-binding</keyword>